<dbReference type="PROSITE" id="PS50188">
    <property type="entry name" value="B302_SPRY"/>
    <property type="match status" value="1"/>
</dbReference>
<dbReference type="InterPro" id="IPR057987">
    <property type="entry name" value="TPR_RNF123/RKP"/>
</dbReference>
<keyword evidence="2" id="KW-0863">Zinc-finger</keyword>
<accession>A0A835M8Z8</accession>
<dbReference type="GO" id="GO:0051603">
    <property type="term" value="P:proteolysis involved in protein catabolic process"/>
    <property type="evidence" value="ECO:0007669"/>
    <property type="project" value="TreeGrafter"/>
</dbReference>
<dbReference type="InterPro" id="IPR003877">
    <property type="entry name" value="SPRY_dom"/>
</dbReference>
<dbReference type="OrthoDB" id="258495at2759"/>
<dbReference type="EMBL" id="JADFTS010000001">
    <property type="protein sequence ID" value="KAF9623740.1"/>
    <property type="molecule type" value="Genomic_DNA"/>
</dbReference>
<dbReference type="Pfam" id="PF25576">
    <property type="entry name" value="TPR_RNF123"/>
    <property type="match status" value="1"/>
</dbReference>
<proteinExistence type="predicted"/>
<dbReference type="Pfam" id="PF19322">
    <property type="entry name" value="RKP_N"/>
    <property type="match status" value="1"/>
</dbReference>
<dbReference type="InterPro" id="IPR013320">
    <property type="entry name" value="ConA-like_dom_sf"/>
</dbReference>
<feature type="domain" description="B30.2/SPRY" evidence="5">
    <location>
        <begin position="1"/>
        <end position="176"/>
    </location>
</feature>
<organism evidence="6 7">
    <name type="scientific">Coptis chinensis</name>
    <dbReference type="NCBI Taxonomy" id="261450"/>
    <lineage>
        <taxon>Eukaryota</taxon>
        <taxon>Viridiplantae</taxon>
        <taxon>Streptophyta</taxon>
        <taxon>Embryophyta</taxon>
        <taxon>Tracheophyta</taxon>
        <taxon>Spermatophyta</taxon>
        <taxon>Magnoliopsida</taxon>
        <taxon>Ranunculales</taxon>
        <taxon>Ranunculaceae</taxon>
        <taxon>Coptidoideae</taxon>
        <taxon>Coptis</taxon>
    </lineage>
</organism>
<dbReference type="Pfam" id="PF00622">
    <property type="entry name" value="SPRY"/>
    <property type="match status" value="1"/>
</dbReference>
<dbReference type="PANTHER" id="PTHR13363:SF5">
    <property type="entry name" value="E3 UBIQUITIN-PROTEIN LIGASE RNF123"/>
    <property type="match status" value="1"/>
</dbReference>
<dbReference type="GO" id="GO:0004842">
    <property type="term" value="F:ubiquitin-protein transferase activity"/>
    <property type="evidence" value="ECO:0007669"/>
    <property type="project" value="InterPro"/>
</dbReference>
<dbReference type="PANTHER" id="PTHR13363">
    <property type="entry name" value="RING FINGER AND SRY DOMAIN-CONTAINING"/>
    <property type="match status" value="1"/>
</dbReference>
<dbReference type="InterPro" id="IPR001870">
    <property type="entry name" value="B30.2/SPRY"/>
</dbReference>
<dbReference type="Proteomes" id="UP000631114">
    <property type="component" value="Unassembled WGS sequence"/>
</dbReference>
<evidence type="ECO:0000313" key="7">
    <source>
        <dbReference type="Proteomes" id="UP000631114"/>
    </source>
</evidence>
<evidence type="ECO:0000256" key="4">
    <source>
        <dbReference type="SAM" id="MobiDB-lite"/>
    </source>
</evidence>
<feature type="compositionally biased region" description="Polar residues" evidence="4">
    <location>
        <begin position="463"/>
        <end position="473"/>
    </location>
</feature>
<evidence type="ECO:0000313" key="6">
    <source>
        <dbReference type="EMBL" id="KAF9623740.1"/>
    </source>
</evidence>
<evidence type="ECO:0000256" key="3">
    <source>
        <dbReference type="ARBA" id="ARBA00022833"/>
    </source>
</evidence>
<feature type="region of interest" description="Disordered" evidence="4">
    <location>
        <begin position="452"/>
        <end position="485"/>
    </location>
</feature>
<dbReference type="SMART" id="SM00449">
    <property type="entry name" value="SPRY"/>
    <property type="match status" value="1"/>
</dbReference>
<reference evidence="6 7" key="1">
    <citation type="submission" date="2020-10" db="EMBL/GenBank/DDBJ databases">
        <title>The Coptis chinensis genome and diversification of protoberbering-type alkaloids.</title>
        <authorList>
            <person name="Wang B."/>
            <person name="Shu S."/>
            <person name="Song C."/>
            <person name="Liu Y."/>
        </authorList>
    </citation>
    <scope>NUCLEOTIDE SEQUENCE [LARGE SCALE GENOMIC DNA]</scope>
    <source>
        <strain evidence="6">HL-2020</strain>
        <tissue evidence="6">Leaf</tissue>
    </source>
</reference>
<keyword evidence="1" id="KW-0479">Metal-binding</keyword>
<keyword evidence="7" id="KW-1185">Reference proteome</keyword>
<protein>
    <recommendedName>
        <fullName evidence="5">B30.2/SPRY domain-containing protein</fullName>
    </recommendedName>
</protein>
<dbReference type="AlphaFoldDB" id="A0A835M8Z8"/>
<name>A0A835M8Z8_9MAGN</name>
<comment type="caution">
    <text evidence="6">The sequence shown here is derived from an EMBL/GenBank/DDBJ whole genome shotgun (WGS) entry which is preliminary data.</text>
</comment>
<sequence length="687" mass="77390">MYSTRDGICILNNGFGPHTVAIDEASICGDIRILKQPLLVESLSMFSSARVNSCVWKGKWMYEVILETSGVQQLGWATFSCPFTDHKGVGDAEDSYTFDGRRVTKWNKDAETYGQSWVIGHVIGCCINLDHDEISFYRNGVSLGVAFDVVHKMEPGLGILLEGFFLFKLLRRPSPLPLVAMFITAVGASICREAASTSVEKLRRLKRFSPLDDLFHPISHVICEELFSAIDMEAGHSEYIGWGPFVSFLMEIFGKRAPHDYERVLSRKGPNKQDLQYLIPSVWWPGSCEDVSHEGSVMMTTTALSEAVTKIEEMHRELCRLVIQFIPPIAPPQLPGVTYVDGLKTCKRARADVGFLHKVGEQSFPLSLFAKNDPQRSDIARLGGSFTHLLKAHPLDDEEREVIRWEEGCVDNEEAHVTHSSRQKPCCCSSSDVDFLSISSNQIRYSAKGSRVHKNSIPERSAHVSTDCSNGSLNDEIVDKPSSSDQADSEFNYRLVQHLRSVPRASHLTSETLVEEELLDAMLLLYHLGLAPNLKQASYYVSHQSQSISLLEETNKQIKDKSSSEQVRRLKEARNVYREEMVDCGLELQQRKCSVVFYLLCNLARVLIFCTREIPQAFPSGSDTNLRRLTELIVFILNHITSAADTEFFYIMECAVTVHCGIQYLLEYNWDEALVWAKTVSDVVSQF</sequence>
<dbReference type="Gene3D" id="2.60.120.920">
    <property type="match status" value="1"/>
</dbReference>
<gene>
    <name evidence="6" type="ORF">IFM89_005247</name>
</gene>
<evidence type="ECO:0000256" key="1">
    <source>
        <dbReference type="ARBA" id="ARBA00022723"/>
    </source>
</evidence>
<dbReference type="GO" id="GO:0005737">
    <property type="term" value="C:cytoplasm"/>
    <property type="evidence" value="ECO:0007669"/>
    <property type="project" value="TreeGrafter"/>
</dbReference>
<dbReference type="SUPFAM" id="SSF49899">
    <property type="entry name" value="Concanavalin A-like lectins/glucanases"/>
    <property type="match status" value="1"/>
</dbReference>
<dbReference type="InterPro" id="IPR045737">
    <property type="entry name" value="RKP_N"/>
</dbReference>
<keyword evidence="3" id="KW-0862">Zinc</keyword>
<dbReference type="InterPro" id="IPR043136">
    <property type="entry name" value="B30.2/SPRY_sf"/>
</dbReference>
<evidence type="ECO:0000256" key="2">
    <source>
        <dbReference type="ARBA" id="ARBA00022771"/>
    </source>
</evidence>
<evidence type="ECO:0000259" key="5">
    <source>
        <dbReference type="PROSITE" id="PS50188"/>
    </source>
</evidence>
<dbReference type="InterPro" id="IPR045129">
    <property type="entry name" value="RNF123/RKP/RSPRY1"/>
</dbReference>
<dbReference type="GO" id="GO:0008270">
    <property type="term" value="F:zinc ion binding"/>
    <property type="evidence" value="ECO:0007669"/>
    <property type="project" value="UniProtKB-KW"/>
</dbReference>